<dbReference type="Gene3D" id="3.90.190.20">
    <property type="entry name" value="Mur ligase, C-terminal domain"/>
    <property type="match status" value="1"/>
</dbReference>
<dbReference type="InterPro" id="IPR051046">
    <property type="entry name" value="MurCDEF_CellWall_CoF430Synth"/>
</dbReference>
<reference evidence="6 7" key="1">
    <citation type="journal article" date="2014" name="Genome Announc.">
        <title>Draft genome sequences of six enterohepatic helicobacter species isolated from humans and one from rhesus macaques.</title>
        <authorList>
            <person name="Shen Z."/>
            <person name="Sheh A."/>
            <person name="Young S.K."/>
            <person name="Abouelliel A."/>
            <person name="Ward D.V."/>
            <person name="Earl A.M."/>
            <person name="Fox J.G."/>
        </authorList>
    </citation>
    <scope>NUCLEOTIDE SEQUENCE [LARGE SCALE GENOMIC DNA]</scope>
    <source>
        <strain evidence="6 7">MIT 99-5501</strain>
    </source>
</reference>
<dbReference type="PANTHER" id="PTHR43024">
    <property type="entry name" value="UDP-N-ACETYLMURAMOYL-TRIPEPTIDE--D-ALANYL-D-ALANINE LIGASE"/>
    <property type="match status" value="1"/>
</dbReference>
<dbReference type="OrthoDB" id="9801978at2"/>
<evidence type="ECO:0000259" key="5">
    <source>
        <dbReference type="Pfam" id="PF08245"/>
    </source>
</evidence>
<keyword evidence="3" id="KW-0067">ATP-binding</keyword>
<dbReference type="InterPro" id="IPR036565">
    <property type="entry name" value="Mur-like_cat_sf"/>
</dbReference>
<dbReference type="PANTHER" id="PTHR43024:SF1">
    <property type="entry name" value="UDP-N-ACETYLMURAMOYL-TRIPEPTIDE--D-ALANYL-D-ALANINE LIGASE"/>
    <property type="match status" value="1"/>
</dbReference>
<organism evidence="6 7">
    <name type="scientific">Helicobacter macacae MIT 99-5501</name>
    <dbReference type="NCBI Taxonomy" id="1357400"/>
    <lineage>
        <taxon>Bacteria</taxon>
        <taxon>Pseudomonadati</taxon>
        <taxon>Campylobacterota</taxon>
        <taxon>Epsilonproteobacteria</taxon>
        <taxon>Campylobacterales</taxon>
        <taxon>Helicobacteraceae</taxon>
        <taxon>Helicobacter</taxon>
    </lineage>
</organism>
<dbReference type="STRING" id="1357400.HMPREF2086_00850"/>
<keyword evidence="1" id="KW-0436">Ligase</keyword>
<dbReference type="InterPro" id="IPR013221">
    <property type="entry name" value="Mur_ligase_cen"/>
</dbReference>
<dbReference type="InterPro" id="IPR036615">
    <property type="entry name" value="Mur_ligase_C_dom_sf"/>
</dbReference>
<dbReference type="SUPFAM" id="SSF53623">
    <property type="entry name" value="MurD-like peptide ligases, catalytic domain"/>
    <property type="match status" value="1"/>
</dbReference>
<feature type="transmembrane region" description="Helical" evidence="4">
    <location>
        <begin position="98"/>
        <end position="118"/>
    </location>
</feature>
<keyword evidence="4" id="KW-0472">Membrane</keyword>
<feature type="transmembrane region" description="Helical" evidence="4">
    <location>
        <begin position="43"/>
        <end position="64"/>
    </location>
</feature>
<name>V8C9M0_9HELI</name>
<dbReference type="EMBL" id="AZJI01000004">
    <property type="protein sequence ID" value="ETD24103.1"/>
    <property type="molecule type" value="Genomic_DNA"/>
</dbReference>
<dbReference type="PATRIC" id="fig|1357400.3.peg.1174"/>
<keyword evidence="4" id="KW-0812">Transmembrane</keyword>
<dbReference type="Proteomes" id="UP000018731">
    <property type="component" value="Unassembled WGS sequence"/>
</dbReference>
<evidence type="ECO:0000256" key="1">
    <source>
        <dbReference type="ARBA" id="ARBA00022598"/>
    </source>
</evidence>
<comment type="caution">
    <text evidence="6">The sequence shown here is derived from an EMBL/GenBank/DDBJ whole genome shotgun (WGS) entry which is preliminary data.</text>
</comment>
<dbReference type="GO" id="GO:0016881">
    <property type="term" value="F:acid-amino acid ligase activity"/>
    <property type="evidence" value="ECO:0007669"/>
    <property type="project" value="InterPro"/>
</dbReference>
<dbReference type="eggNOG" id="COG0770">
    <property type="taxonomic scope" value="Bacteria"/>
</dbReference>
<dbReference type="RefSeq" id="WP_023927574.1">
    <property type="nucleotide sequence ID" value="NZ_KI669454.1"/>
</dbReference>
<keyword evidence="7" id="KW-1185">Reference proteome</keyword>
<dbReference type="Gene3D" id="3.40.1190.10">
    <property type="entry name" value="Mur-like, catalytic domain"/>
    <property type="match status" value="1"/>
</dbReference>
<accession>V8C9M0</accession>
<gene>
    <name evidence="6" type="ORF">HMPREF2086_00850</name>
</gene>
<dbReference type="GO" id="GO:0005524">
    <property type="term" value="F:ATP binding"/>
    <property type="evidence" value="ECO:0007669"/>
    <property type="project" value="UniProtKB-KW"/>
</dbReference>
<evidence type="ECO:0000256" key="3">
    <source>
        <dbReference type="ARBA" id="ARBA00022840"/>
    </source>
</evidence>
<proteinExistence type="predicted"/>
<dbReference type="HOGENOM" id="CLU_035297_0_0_7"/>
<evidence type="ECO:0000313" key="6">
    <source>
        <dbReference type="EMBL" id="ETD24103.1"/>
    </source>
</evidence>
<dbReference type="Pfam" id="PF08245">
    <property type="entry name" value="Mur_ligase_M"/>
    <property type="match status" value="1"/>
</dbReference>
<protein>
    <recommendedName>
        <fullName evidence="5">Mur ligase central domain-containing protein</fullName>
    </recommendedName>
</protein>
<feature type="transmembrane region" description="Helical" evidence="4">
    <location>
        <begin position="70"/>
        <end position="86"/>
    </location>
</feature>
<dbReference type="AlphaFoldDB" id="V8C9M0"/>
<keyword evidence="4" id="KW-1133">Transmembrane helix</keyword>
<evidence type="ECO:0000256" key="4">
    <source>
        <dbReference type="SAM" id="Phobius"/>
    </source>
</evidence>
<keyword evidence="2" id="KW-0547">Nucleotide-binding</keyword>
<evidence type="ECO:0000313" key="7">
    <source>
        <dbReference type="Proteomes" id="UP000018731"/>
    </source>
</evidence>
<dbReference type="SUPFAM" id="SSF53244">
    <property type="entry name" value="MurD-like peptide ligases, peptide-binding domain"/>
    <property type="match status" value="1"/>
</dbReference>
<feature type="transmembrane region" description="Helical" evidence="4">
    <location>
        <begin position="12"/>
        <end position="31"/>
    </location>
</feature>
<evidence type="ECO:0000256" key="2">
    <source>
        <dbReference type="ARBA" id="ARBA00022741"/>
    </source>
</evidence>
<feature type="domain" description="Mur ligase central" evidence="5">
    <location>
        <begin position="168"/>
        <end position="347"/>
    </location>
</feature>
<sequence>MLFDILDFISRVLFILAIFYYSISLLQWYNYNPWRVLTKHHRFSWHLKYFVLPIVAFIVCFHFGQKLIFYIYLYVVYLPMLIYWASRLDKRVVFTRRVWRSFIITAAFAGLNEVLFYIYNDELYFLWLMPLVFSFVICEVYEAVLMRNFVALAKEKLSMMSGIKIVMITASFGKTSIKNFLFQILQSQYNTYCTPRSVNTFKGIVMDINQNLAFGTDVYIAEAGARQKGDISQIATFLNPQYGIIGEIGKAHIEYFKTIEQVAKTKYELLESERLRKVFIYQKNELPKLDARLKRIVQTYPPKVRNIEATLENTKFELEIDGEWVNFKTNILGRFNVDNIAAAILLAREFSINVDSLKKLVKTLTPIEHRLNLSISNGKTIIDDGFNGNLNGILEGIYLCSQYKGRKVIVTPGLIESDEESNITLAKAIDSTFDLAIITGEQNSRLIASYLHHTRKVQLREKTQLENVLKGMVGEGDLVYFANDAPSYV</sequence>
<feature type="transmembrane region" description="Helical" evidence="4">
    <location>
        <begin position="124"/>
        <end position="145"/>
    </location>
</feature>